<evidence type="ECO:0000313" key="2">
    <source>
        <dbReference type="Proteomes" id="UP000230750"/>
    </source>
</evidence>
<accession>A0A2G8JQW4</accession>
<protein>
    <submittedName>
        <fullName evidence="1">Uncharacterized protein</fullName>
    </submittedName>
</protein>
<keyword evidence="2" id="KW-1185">Reference proteome</keyword>
<evidence type="ECO:0000313" key="1">
    <source>
        <dbReference type="EMBL" id="PIK38100.1"/>
    </source>
</evidence>
<comment type="caution">
    <text evidence="1">The sequence shown here is derived from an EMBL/GenBank/DDBJ whole genome shotgun (WGS) entry which is preliminary data.</text>
</comment>
<name>A0A2G8JQW4_STIJA</name>
<organism evidence="1 2">
    <name type="scientific">Stichopus japonicus</name>
    <name type="common">Sea cucumber</name>
    <dbReference type="NCBI Taxonomy" id="307972"/>
    <lineage>
        <taxon>Eukaryota</taxon>
        <taxon>Metazoa</taxon>
        <taxon>Echinodermata</taxon>
        <taxon>Eleutherozoa</taxon>
        <taxon>Echinozoa</taxon>
        <taxon>Holothuroidea</taxon>
        <taxon>Aspidochirotacea</taxon>
        <taxon>Aspidochirotida</taxon>
        <taxon>Stichopodidae</taxon>
        <taxon>Apostichopus</taxon>
    </lineage>
</organism>
<dbReference type="Proteomes" id="UP000230750">
    <property type="component" value="Unassembled WGS sequence"/>
</dbReference>
<dbReference type="AlphaFoldDB" id="A0A2G8JQW4"/>
<sequence length="128" mass="14910">MVGCRRWEDDGPYVFWFPYRRNERHYVLDLQTSRWLLNEDPESFFPLLPSVCFNTKRKQFAEGVQIHIPVALRECGVIGLRSLFPGVNFRNHTYAPTSRDFLHIPTAHSPPSLLLKFPVPGIRDRSGL</sequence>
<reference evidence="1 2" key="1">
    <citation type="journal article" date="2017" name="PLoS Biol.">
        <title>The sea cucumber genome provides insights into morphological evolution and visceral regeneration.</title>
        <authorList>
            <person name="Zhang X."/>
            <person name="Sun L."/>
            <person name="Yuan J."/>
            <person name="Sun Y."/>
            <person name="Gao Y."/>
            <person name="Zhang L."/>
            <person name="Li S."/>
            <person name="Dai H."/>
            <person name="Hamel J.F."/>
            <person name="Liu C."/>
            <person name="Yu Y."/>
            <person name="Liu S."/>
            <person name="Lin W."/>
            <person name="Guo K."/>
            <person name="Jin S."/>
            <person name="Xu P."/>
            <person name="Storey K.B."/>
            <person name="Huan P."/>
            <person name="Zhang T."/>
            <person name="Zhou Y."/>
            <person name="Zhang J."/>
            <person name="Lin C."/>
            <person name="Li X."/>
            <person name="Xing L."/>
            <person name="Huo D."/>
            <person name="Sun M."/>
            <person name="Wang L."/>
            <person name="Mercier A."/>
            <person name="Li F."/>
            <person name="Yang H."/>
            <person name="Xiang J."/>
        </authorList>
    </citation>
    <scope>NUCLEOTIDE SEQUENCE [LARGE SCALE GENOMIC DNA]</scope>
    <source>
        <strain evidence="1">Shaxun</strain>
        <tissue evidence="1">Muscle</tissue>
    </source>
</reference>
<gene>
    <name evidence="1" type="ORF">BSL78_25065</name>
</gene>
<dbReference type="EMBL" id="MRZV01001404">
    <property type="protein sequence ID" value="PIK38100.1"/>
    <property type="molecule type" value="Genomic_DNA"/>
</dbReference>
<proteinExistence type="predicted"/>